<evidence type="ECO:0000313" key="2">
    <source>
        <dbReference type="Proteomes" id="UP001500483"/>
    </source>
</evidence>
<reference evidence="2" key="1">
    <citation type="journal article" date="2019" name="Int. J. Syst. Evol. Microbiol.">
        <title>The Global Catalogue of Microorganisms (GCM) 10K type strain sequencing project: providing services to taxonomists for standard genome sequencing and annotation.</title>
        <authorList>
            <consortium name="The Broad Institute Genomics Platform"/>
            <consortium name="The Broad Institute Genome Sequencing Center for Infectious Disease"/>
            <person name="Wu L."/>
            <person name="Ma J."/>
        </authorList>
    </citation>
    <scope>NUCLEOTIDE SEQUENCE [LARGE SCALE GENOMIC DNA]</scope>
    <source>
        <strain evidence="2">JCM 9687</strain>
    </source>
</reference>
<dbReference type="RefSeq" id="WP_224962548.1">
    <property type="nucleotide sequence ID" value="NZ_BAAAYK010000038.1"/>
</dbReference>
<evidence type="ECO:0000313" key="1">
    <source>
        <dbReference type="EMBL" id="GAA3362079.1"/>
    </source>
</evidence>
<protein>
    <submittedName>
        <fullName evidence="1">Uncharacterized protein</fullName>
    </submittedName>
</protein>
<gene>
    <name evidence="1" type="ORF">GCM10020366_48580</name>
</gene>
<sequence length="76" mass="7613">MNRLTSRKRITVALIGLIALVVIGWFVQQGAAAHGTAMPPAGGSATVWQAVPVLPDSSGAAPWRAPAGSGPPTSPA</sequence>
<dbReference type="EMBL" id="BAAAYK010000038">
    <property type="protein sequence ID" value="GAA3362079.1"/>
    <property type="molecule type" value="Genomic_DNA"/>
</dbReference>
<accession>A0ABP6RWJ3</accession>
<proteinExistence type="predicted"/>
<comment type="caution">
    <text evidence="1">The sequence shown here is derived from an EMBL/GenBank/DDBJ whole genome shotgun (WGS) entry which is preliminary data.</text>
</comment>
<dbReference type="Proteomes" id="UP001500483">
    <property type="component" value="Unassembled WGS sequence"/>
</dbReference>
<keyword evidence="2" id="KW-1185">Reference proteome</keyword>
<name>A0ABP6RWJ3_9PSEU</name>
<organism evidence="1 2">
    <name type="scientific">Saccharopolyspora gregorii</name>
    <dbReference type="NCBI Taxonomy" id="33914"/>
    <lineage>
        <taxon>Bacteria</taxon>
        <taxon>Bacillati</taxon>
        <taxon>Actinomycetota</taxon>
        <taxon>Actinomycetes</taxon>
        <taxon>Pseudonocardiales</taxon>
        <taxon>Pseudonocardiaceae</taxon>
        <taxon>Saccharopolyspora</taxon>
    </lineage>
</organism>